<sequence>MPEVSDDGESVVPRCDNPYRKWYTVSGKKNYHVPSWWNGTSFKDGPGGSMRVSVEKAGKIGVEVSGTAGASASVLLAEVKAEYSLKVVAEVGVTVGHAYTRPIPAGKYGHLQYGAWGYKVNWTKYATSSDRCGKVKIGSGTAKLPTRETGWRYWSTSS</sequence>
<evidence type="ECO:0000313" key="1">
    <source>
        <dbReference type="EMBL" id="OEJ21723.1"/>
    </source>
</evidence>
<dbReference type="EMBL" id="MEHJ01000002">
    <property type="protein sequence ID" value="OEJ21723.1"/>
    <property type="molecule type" value="Genomic_DNA"/>
</dbReference>
<evidence type="ECO:0000313" key="2">
    <source>
        <dbReference type="Proteomes" id="UP000095759"/>
    </source>
</evidence>
<proteinExistence type="predicted"/>
<organism evidence="1 2">
    <name type="scientific">Streptomyces agglomeratus</name>
    <dbReference type="NCBI Taxonomy" id="285458"/>
    <lineage>
        <taxon>Bacteria</taxon>
        <taxon>Bacillati</taxon>
        <taxon>Actinomycetota</taxon>
        <taxon>Actinomycetes</taxon>
        <taxon>Kitasatosporales</taxon>
        <taxon>Streptomycetaceae</taxon>
        <taxon>Streptomyces</taxon>
    </lineage>
</organism>
<dbReference type="AlphaFoldDB" id="A0A1E5NZI0"/>
<dbReference type="STRING" id="285458.BGM19_38825"/>
<protein>
    <submittedName>
        <fullName evidence="1">Uncharacterized protein</fullName>
    </submittedName>
</protein>
<reference evidence="1 2" key="1">
    <citation type="submission" date="2016-08" db="EMBL/GenBank/DDBJ databases">
        <title>Complete genome sequence of Streptomyces agglomeratus strain 6-3-2, a novel anti-MRSA actinomycete isolated from Wuli of Tebit, China.</title>
        <authorList>
            <person name="Chen X."/>
        </authorList>
    </citation>
    <scope>NUCLEOTIDE SEQUENCE [LARGE SCALE GENOMIC DNA]</scope>
    <source>
        <strain evidence="1 2">6-3-2</strain>
    </source>
</reference>
<accession>A0A1E5NZI0</accession>
<comment type="caution">
    <text evidence="1">The sequence shown here is derived from an EMBL/GenBank/DDBJ whole genome shotgun (WGS) entry which is preliminary data.</text>
</comment>
<dbReference type="Proteomes" id="UP000095759">
    <property type="component" value="Unassembled WGS sequence"/>
</dbReference>
<keyword evidence="2" id="KW-1185">Reference proteome</keyword>
<name>A0A1E5NZI0_9ACTN</name>
<gene>
    <name evidence="1" type="ORF">AS594_38740</name>
</gene>